<evidence type="ECO:0008006" key="4">
    <source>
        <dbReference type="Google" id="ProtNLM"/>
    </source>
</evidence>
<reference evidence="2 3" key="1">
    <citation type="submission" date="2016-08" db="EMBL/GenBank/DDBJ databases">
        <title>A Parts List for Fungal Cellulosomes Revealed by Comparative Genomics.</title>
        <authorList>
            <consortium name="DOE Joint Genome Institute"/>
            <person name="Haitjema C.H."/>
            <person name="Gilmore S.P."/>
            <person name="Henske J.K."/>
            <person name="Solomon K.V."/>
            <person name="De Groot R."/>
            <person name="Kuo A."/>
            <person name="Mondo S.J."/>
            <person name="Salamov A.A."/>
            <person name="Labutti K."/>
            <person name="Zhao Z."/>
            <person name="Chiniquy J."/>
            <person name="Barry K."/>
            <person name="Brewer H.M."/>
            <person name="Purvine S.O."/>
            <person name="Wright A.T."/>
            <person name="Boxma B."/>
            <person name="Van Alen T."/>
            <person name="Hackstein J.H."/>
            <person name="Baker S.E."/>
            <person name="Grigoriev I.V."/>
            <person name="O'Malley M.A."/>
        </authorList>
    </citation>
    <scope>NUCLEOTIDE SEQUENCE [LARGE SCALE GENOMIC DNA]</scope>
    <source>
        <strain evidence="2 3">S4</strain>
    </source>
</reference>
<organism evidence="2 3">
    <name type="scientific">Anaeromyces robustus</name>
    <dbReference type="NCBI Taxonomy" id="1754192"/>
    <lineage>
        <taxon>Eukaryota</taxon>
        <taxon>Fungi</taxon>
        <taxon>Fungi incertae sedis</taxon>
        <taxon>Chytridiomycota</taxon>
        <taxon>Chytridiomycota incertae sedis</taxon>
        <taxon>Neocallimastigomycetes</taxon>
        <taxon>Neocallimastigales</taxon>
        <taxon>Neocallimastigaceae</taxon>
        <taxon>Anaeromyces</taxon>
    </lineage>
</organism>
<reference evidence="2 3" key="2">
    <citation type="submission" date="2016-08" db="EMBL/GenBank/DDBJ databases">
        <title>Pervasive Adenine N6-methylation of Active Genes in Fungi.</title>
        <authorList>
            <consortium name="DOE Joint Genome Institute"/>
            <person name="Mondo S.J."/>
            <person name="Dannebaum R.O."/>
            <person name="Kuo R.C."/>
            <person name="Labutti K."/>
            <person name="Haridas S."/>
            <person name="Kuo A."/>
            <person name="Salamov A."/>
            <person name="Ahrendt S.R."/>
            <person name="Lipzen A."/>
            <person name="Sullivan W."/>
            <person name="Andreopoulos W.B."/>
            <person name="Clum A."/>
            <person name="Lindquist E."/>
            <person name="Daum C."/>
            <person name="Ramamoorthy G.K."/>
            <person name="Gryganskyi A."/>
            <person name="Culley D."/>
            <person name="Magnuson J.K."/>
            <person name="James T.Y."/>
            <person name="O'Malley M.A."/>
            <person name="Stajich J.E."/>
            <person name="Spatafora J.W."/>
            <person name="Visel A."/>
            <person name="Grigoriev I.V."/>
        </authorList>
    </citation>
    <scope>NUCLEOTIDE SEQUENCE [LARGE SCALE GENOMIC DNA]</scope>
    <source>
        <strain evidence="2 3">S4</strain>
    </source>
</reference>
<name>A0A1Y1X3T7_9FUNG</name>
<dbReference type="OrthoDB" id="10405126at2759"/>
<dbReference type="Gene3D" id="3.40.190.10">
    <property type="entry name" value="Periplasmic binding protein-like II"/>
    <property type="match status" value="2"/>
</dbReference>
<keyword evidence="3" id="KW-1185">Reference proteome</keyword>
<gene>
    <name evidence="2" type="ORF">BCR32DRAFT_245916</name>
</gene>
<keyword evidence="1" id="KW-1133">Transmembrane helix</keyword>
<keyword evidence="1" id="KW-0472">Membrane</keyword>
<evidence type="ECO:0000256" key="1">
    <source>
        <dbReference type="SAM" id="Phobius"/>
    </source>
</evidence>
<protein>
    <recommendedName>
        <fullName evidence="4">Periplasmic binding protein-like II</fullName>
    </recommendedName>
</protein>
<evidence type="ECO:0000313" key="3">
    <source>
        <dbReference type="Proteomes" id="UP000193944"/>
    </source>
</evidence>
<dbReference type="InterPro" id="IPR006059">
    <property type="entry name" value="SBP"/>
</dbReference>
<dbReference type="Pfam" id="PF13416">
    <property type="entry name" value="SBP_bac_8"/>
    <property type="match status" value="1"/>
</dbReference>
<dbReference type="Proteomes" id="UP000193944">
    <property type="component" value="Unassembled WGS sequence"/>
</dbReference>
<accession>A0A1Y1X3T7</accession>
<dbReference type="SUPFAM" id="SSF53850">
    <property type="entry name" value="Periplasmic binding protein-like II"/>
    <property type="match status" value="1"/>
</dbReference>
<feature type="transmembrane region" description="Helical" evidence="1">
    <location>
        <begin position="78"/>
        <end position="96"/>
    </location>
</feature>
<comment type="caution">
    <text evidence="2">The sequence shown here is derived from an EMBL/GenBank/DDBJ whole genome shotgun (WGS) entry which is preliminary data.</text>
</comment>
<keyword evidence="1" id="KW-0812">Transmembrane</keyword>
<proteinExistence type="predicted"/>
<dbReference type="AlphaFoldDB" id="A0A1Y1X3T7"/>
<dbReference type="EMBL" id="MCFG01000157">
    <property type="protein sequence ID" value="ORX80036.1"/>
    <property type="molecule type" value="Genomic_DNA"/>
</dbReference>
<evidence type="ECO:0000313" key="2">
    <source>
        <dbReference type="EMBL" id="ORX80036.1"/>
    </source>
</evidence>
<sequence length="192" mass="22756">MTYFTDQNSTQGYKDVYSTLSLLKKKNNKYDIFAYDANYLKEFAPYLLELEKHLSRQSLEYYSSNDNRKLTEYNGHRYGMPFILIFTILFSNVSYLENYNKTIPKTWDELLETSKYIIEREREDNNNTIIGYNGLFPNNENTMCSIYQFLYSYRDEKDSGLPDFNSETASNAFDKLMQIKNEISTGKIMNNE</sequence>